<dbReference type="EMBL" id="AGUD01000297">
    <property type="protein sequence ID" value="EHN09247.1"/>
    <property type="molecule type" value="Genomic_DNA"/>
</dbReference>
<dbReference type="OrthoDB" id="4326934at2"/>
<reference evidence="2 3" key="1">
    <citation type="journal article" date="2013" name="Biodegradation">
        <title>Quantitative proteomic analysis of ibuprofen-degrading Patulibacter sp. strain I11.</title>
        <authorList>
            <person name="Almeida B."/>
            <person name="Kjeldal H."/>
            <person name="Lolas I."/>
            <person name="Knudsen A.D."/>
            <person name="Carvalho G."/>
            <person name="Nielsen K.L."/>
            <person name="Barreto Crespo M.T."/>
            <person name="Stensballe A."/>
            <person name="Nielsen J.L."/>
        </authorList>
    </citation>
    <scope>NUCLEOTIDE SEQUENCE [LARGE SCALE GENOMIC DNA]</scope>
    <source>
        <strain evidence="2 3">I11</strain>
    </source>
</reference>
<gene>
    <name evidence="2" type="ORF">PAI11_39460</name>
</gene>
<comment type="caution">
    <text evidence="2">The sequence shown here is derived from an EMBL/GenBank/DDBJ whole genome shotgun (WGS) entry which is preliminary data.</text>
</comment>
<feature type="domain" description="(S)-ureidoglycine aminohydrolase cupin" evidence="1">
    <location>
        <begin position="200"/>
        <end position="271"/>
    </location>
</feature>
<dbReference type="PATRIC" id="fig|1097667.3.peg.3911"/>
<accession>H0EAS2</accession>
<dbReference type="InterPro" id="IPR011051">
    <property type="entry name" value="RmlC_Cupin_sf"/>
</dbReference>
<evidence type="ECO:0000313" key="2">
    <source>
        <dbReference type="EMBL" id="EHN09247.1"/>
    </source>
</evidence>
<dbReference type="Pfam" id="PF05899">
    <property type="entry name" value="Cupin_3"/>
    <property type="match status" value="2"/>
</dbReference>
<keyword evidence="3" id="KW-1185">Reference proteome</keyword>
<protein>
    <submittedName>
        <fullName evidence="2">Putative cytoplasmic protein</fullName>
    </submittedName>
</protein>
<name>H0EAS2_9ACTN</name>
<dbReference type="RefSeq" id="WP_007578444.1">
    <property type="nucleotide sequence ID" value="NZ_AGUD01000297.1"/>
</dbReference>
<evidence type="ECO:0000313" key="3">
    <source>
        <dbReference type="Proteomes" id="UP000005143"/>
    </source>
</evidence>
<dbReference type="Proteomes" id="UP000005143">
    <property type="component" value="Unassembled WGS sequence"/>
</dbReference>
<feature type="domain" description="(S)-ureidoglycine aminohydrolase cupin" evidence="1">
    <location>
        <begin position="75"/>
        <end position="145"/>
    </location>
</feature>
<evidence type="ECO:0000259" key="1">
    <source>
        <dbReference type="Pfam" id="PF05899"/>
    </source>
</evidence>
<dbReference type="Gene3D" id="2.60.120.10">
    <property type="entry name" value="Jelly Rolls"/>
    <property type="match status" value="2"/>
</dbReference>
<proteinExistence type="predicted"/>
<organism evidence="2 3">
    <name type="scientific">Patulibacter medicamentivorans</name>
    <dbReference type="NCBI Taxonomy" id="1097667"/>
    <lineage>
        <taxon>Bacteria</taxon>
        <taxon>Bacillati</taxon>
        <taxon>Actinomycetota</taxon>
        <taxon>Thermoleophilia</taxon>
        <taxon>Solirubrobacterales</taxon>
        <taxon>Patulibacteraceae</taxon>
        <taxon>Patulibacter</taxon>
    </lineage>
</organism>
<dbReference type="InterPro" id="IPR014710">
    <property type="entry name" value="RmlC-like_jellyroll"/>
</dbReference>
<dbReference type="InterPro" id="IPR008579">
    <property type="entry name" value="UGlyAH_Cupin_dom"/>
</dbReference>
<dbReference type="AlphaFoldDB" id="H0EAS2"/>
<dbReference type="PANTHER" id="PTHR40943:SF1">
    <property type="entry name" value="CYTOPLASMIC PROTEIN"/>
    <property type="match status" value="1"/>
</dbReference>
<dbReference type="SUPFAM" id="SSF51182">
    <property type="entry name" value="RmlC-like cupins"/>
    <property type="match status" value="1"/>
</dbReference>
<sequence>MGGRRITLVAVGVAVLATPTIASAVELEPGRMVVYEAGRSVPQSQLVDLGDPEDLGGTVLSGDPRIAARVDHQRDGVTAGVFQATRGRIRIHFPFTEHATITVGSVTLTDESGQRRTLRPGDSYLIRQGSTILWDVRGARVQKSFFNRVEAADRPGPMRVYDAHDELPQSQLTDLGDPADLGGTVLSGDPRIAARVDDVSGPFTAGVFQATRGDIQIAFPFTEHATVLSRSVTLSDQTGARRRLGVGDSYLIRRASSILWQVRQPRVQKSFFNVVEQP</sequence>
<dbReference type="PANTHER" id="PTHR40943">
    <property type="entry name" value="CYTOPLASMIC PROTEIN-RELATED"/>
    <property type="match status" value="1"/>
</dbReference>